<dbReference type="KEGG" id="mfo:Metfor_1372"/>
<dbReference type="eggNOG" id="arCOG11553">
    <property type="taxonomic scope" value="Archaea"/>
</dbReference>
<reference evidence="1 2" key="2">
    <citation type="journal article" date="2014" name="Genome Announc.">
        <title>Complete Genome Sequence of Methanoregula formicica SMSPT, a Mesophilic Hydrogenotrophic Methanogen Isolated from a Methanogenic Upflow Anaerobic Sludge Blanket Reactor.</title>
        <authorList>
            <person name="Yamamoto K."/>
            <person name="Tamaki H."/>
            <person name="Cadillo-Quiroz H."/>
            <person name="Imachi H."/>
            <person name="Kyrpides N."/>
            <person name="Woyke T."/>
            <person name="Goodwin L."/>
            <person name="Zinder S.H."/>
            <person name="Kamagata Y."/>
            <person name="Liu W.T."/>
        </authorList>
    </citation>
    <scope>NUCLEOTIDE SEQUENCE [LARGE SCALE GENOMIC DNA]</scope>
    <source>
        <strain evidence="2">DSM 22288 / NBRC 105244 / SMSP</strain>
    </source>
</reference>
<evidence type="ECO:0000313" key="2">
    <source>
        <dbReference type="Proteomes" id="UP000010824"/>
    </source>
</evidence>
<reference evidence="2" key="1">
    <citation type="submission" date="2011-12" db="EMBL/GenBank/DDBJ databases">
        <title>Complete sequence of Methanoregula formicicum SMSP.</title>
        <authorList>
            <person name="Lucas S."/>
            <person name="Han J."/>
            <person name="Lapidus A."/>
            <person name="Cheng J.-F."/>
            <person name="Goodwin L."/>
            <person name="Pitluck S."/>
            <person name="Peters L."/>
            <person name="Ovchinnikova G."/>
            <person name="Teshima H."/>
            <person name="Detter J.C."/>
            <person name="Han C."/>
            <person name="Tapia R."/>
            <person name="Land M."/>
            <person name="Hauser L."/>
            <person name="Kyrpides N."/>
            <person name="Ivanova N."/>
            <person name="Pagani I."/>
            <person name="Imachi H."/>
            <person name="Tamaki H."/>
            <person name="Sekiguchi Y."/>
            <person name="Kamagata Y."/>
            <person name="Cadillo-Quiroz H."/>
            <person name="Zinder S."/>
            <person name="Liu W.-T."/>
            <person name="Woyke T."/>
        </authorList>
    </citation>
    <scope>NUCLEOTIDE SEQUENCE [LARGE SCALE GENOMIC DNA]</scope>
    <source>
        <strain evidence="2">DSM 22288 / NBRC 105244 / SMSP</strain>
    </source>
</reference>
<dbReference type="Proteomes" id="UP000010824">
    <property type="component" value="Chromosome"/>
</dbReference>
<sequence length="58" mass="6459">MPKEGKGRIIKLSDKADTRYVSIPAKVASDSQFPFSDGEEVRVIIHPDKKCLTVSKIE</sequence>
<dbReference type="EMBL" id="CP003167">
    <property type="protein sequence ID" value="AGB02411.1"/>
    <property type="molecule type" value="Genomic_DNA"/>
</dbReference>
<gene>
    <name evidence="1" type="ordered locus">Metfor_1372</name>
</gene>
<proteinExistence type="predicted"/>
<evidence type="ECO:0000313" key="1">
    <source>
        <dbReference type="EMBL" id="AGB02411.1"/>
    </source>
</evidence>
<organism evidence="1 2">
    <name type="scientific">Methanoregula formicica (strain DSM 22288 / NBRC 105244 / SMSP)</name>
    <dbReference type="NCBI Taxonomy" id="593750"/>
    <lineage>
        <taxon>Archaea</taxon>
        <taxon>Methanobacteriati</taxon>
        <taxon>Methanobacteriota</taxon>
        <taxon>Stenosarchaea group</taxon>
        <taxon>Methanomicrobia</taxon>
        <taxon>Methanomicrobiales</taxon>
        <taxon>Methanoregulaceae</taxon>
        <taxon>Methanoregula</taxon>
    </lineage>
</organism>
<dbReference type="HOGENOM" id="CLU_2985717_0_0_2"/>
<dbReference type="InParanoid" id="L0HF42"/>
<evidence type="ECO:0008006" key="3">
    <source>
        <dbReference type="Google" id="ProtNLM"/>
    </source>
</evidence>
<keyword evidence="2" id="KW-1185">Reference proteome</keyword>
<protein>
    <recommendedName>
        <fullName evidence="3">AbrB/MazE/SpoVT family DNA-binding domain-containing protein</fullName>
    </recommendedName>
</protein>
<accession>L0HF42</accession>
<dbReference type="AlphaFoldDB" id="L0HF42"/>
<name>L0HF42_METFS</name>